<evidence type="ECO:0000313" key="4">
    <source>
        <dbReference type="Proteomes" id="UP000013909"/>
    </source>
</evidence>
<dbReference type="PATRIC" id="fig|1288963.3.peg.2900"/>
<dbReference type="InterPro" id="IPR000601">
    <property type="entry name" value="PKD_dom"/>
</dbReference>
<keyword evidence="1" id="KW-0472">Membrane</keyword>
<organism evidence="3 4">
    <name type="scientific">Lunatimonas lonarensis</name>
    <dbReference type="NCBI Taxonomy" id="1232681"/>
    <lineage>
        <taxon>Bacteria</taxon>
        <taxon>Pseudomonadati</taxon>
        <taxon>Bacteroidota</taxon>
        <taxon>Cytophagia</taxon>
        <taxon>Cytophagales</taxon>
        <taxon>Cyclobacteriaceae</taxon>
    </lineage>
</organism>
<keyword evidence="1" id="KW-0812">Transmembrane</keyword>
<dbReference type="EMBL" id="AQHR01000085">
    <property type="protein sequence ID" value="EON76461.1"/>
    <property type="molecule type" value="Genomic_DNA"/>
</dbReference>
<dbReference type="InterPro" id="IPR025667">
    <property type="entry name" value="SprB_repeat"/>
</dbReference>
<protein>
    <recommendedName>
        <fullName evidence="2">PKD domain-containing protein</fullName>
    </recommendedName>
</protein>
<dbReference type="Gene3D" id="2.60.40.740">
    <property type="match status" value="1"/>
</dbReference>
<dbReference type="STRING" id="1232681.ADIS_2911"/>
<feature type="transmembrane region" description="Helical" evidence="1">
    <location>
        <begin position="12"/>
        <end position="31"/>
    </location>
</feature>
<dbReference type="InterPro" id="IPR026341">
    <property type="entry name" value="T9SS_type_B"/>
</dbReference>
<dbReference type="InterPro" id="IPR035986">
    <property type="entry name" value="PKD_dom_sf"/>
</dbReference>
<feature type="domain" description="PKD" evidence="2">
    <location>
        <begin position="1754"/>
        <end position="1818"/>
    </location>
</feature>
<reference evidence="3 4" key="1">
    <citation type="submission" date="2013-02" db="EMBL/GenBank/DDBJ databases">
        <title>A novel strain isolated from Lonar lake, Maharashtra, India.</title>
        <authorList>
            <person name="Singh A."/>
        </authorList>
    </citation>
    <scope>NUCLEOTIDE SEQUENCE [LARGE SCALE GENOMIC DNA]</scope>
    <source>
        <strain evidence="3 4">AK24</strain>
    </source>
</reference>
<dbReference type="SUPFAM" id="SSF49299">
    <property type="entry name" value="PKD domain"/>
    <property type="match status" value="1"/>
</dbReference>
<gene>
    <name evidence="3" type="ORF">ADIS_2911</name>
</gene>
<dbReference type="Gene3D" id="2.60.40.10">
    <property type="entry name" value="Immunoglobulins"/>
    <property type="match status" value="5"/>
</dbReference>
<sequence>MNSRFFTYQPSLRPIFATFLAISLSLLSFYYSGADVRFSFNRITITGQAPRLSMLYRETLTIDFSFIEYQYDHGGSPGTLTFSVLPGDGYDVLPGNQIIPTVTYLPSWPAEGVRIRVNVQLSDGTDQSNIFPVEIVVVPPILPLSYNENSCQGTISITASAYKPTITSTVSFEFVFQLFDSQGNLFDERIVMNGSPFDQSATATFGSLANPLDRDEQYRLVVRDRIGREYERAAGPIGQAYSLDLAMNFGGLVCPEDRTGVAEFVINNAALPLMEFVVYDQNDNLFTTEFDVQSQEGGLVVAQVANLPPGSYRVEIRDRFTCEGGREFEILVPSPISYESEITPISCPENFDGAIQLDITGGWSQPFPGSLRESYAMYTVLWYTQSGQMVGGSESNFLLDGSGGIRGVRNQVSGLTSGFYYAEIYDRGRIFEFPQTDPLECITRTPLFQIEGPEILRLNSQSDDISCFGQQDGFISINPTGGVGNYQINWYRGNFTDLTDPDLSEVTSLAAPPGSTPNLRENLTGGDYAVLLRDENGCFIAENFTIVEPEELAISEDAGERVDIRCFGETNGSFAISIDQGSTAPYLVQVQLAGGDLGSVRSFSRSETGLFTIDNLGAGEYNVRITDTRGCFEEISGIVLTQPNDGLTIEDQVISDYNGFQISCSGADDGFIRLRAVGGVGALIYSWTGPNGFTADTEQIENLAAGIYEFTVTDENGCTATTGQVTLTAPDPLTVSPEISSYNGFQISCNGANDGFIRSVIQGGAGEYTIRWTGSNGFSSTNADIDQLPPGTYVLQVTDANGCAIAPETIEITEPEPLEIEEDESLRQNVGCFGQETGVIHFDFVSQSIGPYLLELGESGSMDPIRSLSGFTGTSYTYENLSSGTYWVRVTDANGCAEMIDDIPITQPEEGLELTNLVVSDFYGFQISCHGAADGSIFYELTGSQGTVQYFWEGPNGFTANTPTLADLGPGTYRLRIEDESGCTLEDSFELVEPEPFILADQLSDYNGFQIQCNGASDGYIRLFPSGGNPDYQYQWTGDNGFSSNEAQLENIPAGTYSVVVTDRNGCEIPRTFVITEPESLEITEFVALREDVRCFGESTGVIHIEITRPSAGPYNFYIQLVGNELGSAGSGEGINSTTWVFENLAAGTYEVTVIDVNGCSQSIDNLVISQPDTGISIADTLVEDYNGFGISCFGANDGRIEVVLSGGTGAYTYLWTGPDGFTADRPLIESLAPGIYELSISDDNGCIVETGPIEITEPAPLALDGTRSDYSGFSISCFGGNDGSIELNPTGGTDNYSFSWIGPSGFTSSQQNIDGLLAGIYSVTVTDENGCIISDSFELAEPPLLEAAVLGTVDVLCHGESTGAISLSVSGGANANYSFVWLRDGIQTTLSGQNQTALAAGVYSVEITDENGCQVTLTDIAILQPDAPLTISLSATEVTCYNANDGSIQSEIAGGVAPYQISWNFGSIQPNLANLGPGFYEMTVTDANGCTTVESVTIPEVPIFDVDPEIGHITCFGANDGFINLNLVGGQRPVRAIWDHGPEAAALFNLAPGQYGVTITENDGCQIRREFFITEPDLLLVTGFVGDALACDNGQSGSIDLIISGGRPPFQFRWSNGAVTQNVQNLSSGQYAVEVLDSAGCYATQRFTVRRPLPIQVRTIQYGEAQCEPREIRDVFELNIEGGVAPYAIRWSSGAVSNNGYRMEASEPGLYTLTVTDGEGCSYMESFEVANSRVVLGGSYRSQSFLTYQAHLVNFDINFINESSGDVVNYYWDFGDGNGSDEFSPTHRYQSEGTYEVTLRAIDIVGCEHVHTMEITILDHFMVVPNVFSPNGDGLNDYFYPKFLQIASIDFRIMNKWGEVIFHTDQIQSIGWDGRLNGEDAVPGNYVYQVRYSTVDGRPFTKTGVFLLVR</sequence>
<dbReference type="NCBIfam" id="TIGR04131">
    <property type="entry name" value="Bac_Flav_CTERM"/>
    <property type="match status" value="1"/>
</dbReference>
<accession>R7ZQR0</accession>
<comment type="caution">
    <text evidence="3">The sequence shown here is derived from an EMBL/GenBank/DDBJ whole genome shotgun (WGS) entry which is preliminary data.</text>
</comment>
<dbReference type="SMART" id="SM00089">
    <property type="entry name" value="PKD"/>
    <property type="match status" value="1"/>
</dbReference>
<dbReference type="InterPro" id="IPR022409">
    <property type="entry name" value="PKD/Chitinase_dom"/>
</dbReference>
<dbReference type="InterPro" id="IPR013783">
    <property type="entry name" value="Ig-like_fold"/>
</dbReference>
<dbReference type="Pfam" id="PF13573">
    <property type="entry name" value="SprB"/>
    <property type="match status" value="7"/>
</dbReference>
<dbReference type="Pfam" id="PF18911">
    <property type="entry name" value="PKD_4"/>
    <property type="match status" value="1"/>
</dbReference>
<dbReference type="Proteomes" id="UP000013909">
    <property type="component" value="Unassembled WGS sequence"/>
</dbReference>
<name>R7ZQR0_9BACT</name>
<keyword evidence="4" id="KW-1185">Reference proteome</keyword>
<keyword evidence="1" id="KW-1133">Transmembrane helix</keyword>
<proteinExistence type="predicted"/>
<dbReference type="PROSITE" id="PS50093">
    <property type="entry name" value="PKD"/>
    <property type="match status" value="1"/>
</dbReference>
<evidence type="ECO:0000256" key="1">
    <source>
        <dbReference type="SAM" id="Phobius"/>
    </source>
</evidence>
<dbReference type="CDD" id="cd00146">
    <property type="entry name" value="PKD"/>
    <property type="match status" value="1"/>
</dbReference>
<dbReference type="Pfam" id="PF13585">
    <property type="entry name" value="CHU_C"/>
    <property type="match status" value="1"/>
</dbReference>
<evidence type="ECO:0000259" key="2">
    <source>
        <dbReference type="PROSITE" id="PS50093"/>
    </source>
</evidence>
<evidence type="ECO:0000313" key="3">
    <source>
        <dbReference type="EMBL" id="EON76461.1"/>
    </source>
</evidence>